<dbReference type="GO" id="GO:0020037">
    <property type="term" value="F:heme binding"/>
    <property type="evidence" value="ECO:0007669"/>
    <property type="project" value="InterPro"/>
</dbReference>
<evidence type="ECO:0000256" key="12">
    <source>
        <dbReference type="PIRSR" id="PIRSR602403-1"/>
    </source>
</evidence>
<keyword evidence="8 13" id="KW-0560">Oxidoreductase</keyword>
<comment type="subcellular location">
    <subcellularLocation>
        <location evidence="2">Membrane</location>
    </subcellularLocation>
</comment>
<organism evidence="15 16">
    <name type="scientific">Aspergillus calidoustus</name>
    <dbReference type="NCBI Taxonomy" id="454130"/>
    <lineage>
        <taxon>Eukaryota</taxon>
        <taxon>Fungi</taxon>
        <taxon>Dikarya</taxon>
        <taxon>Ascomycota</taxon>
        <taxon>Pezizomycotina</taxon>
        <taxon>Eurotiomycetes</taxon>
        <taxon>Eurotiomycetidae</taxon>
        <taxon>Eurotiales</taxon>
        <taxon>Aspergillaceae</taxon>
        <taxon>Aspergillus</taxon>
        <taxon>Aspergillus subgen. Nidulantes</taxon>
    </lineage>
</organism>
<evidence type="ECO:0000256" key="10">
    <source>
        <dbReference type="ARBA" id="ARBA00023033"/>
    </source>
</evidence>
<dbReference type="PANTHER" id="PTHR46206">
    <property type="entry name" value="CYTOCHROME P450"/>
    <property type="match status" value="1"/>
</dbReference>
<sequence>MFDLQLNGVLGIGLYCLVPAALLYTINALFFRVANPPNVPLIREPPGKKSFSLKTRIAYMFDCESLFREAYQNYAKLGKAVILPGFGLRDEVILPTSSLRWVLAQPESVLSVADAFVEIDQVVYSLGHERYVADPWQGNLVRQEMNSVLENIVAAMNDELGLAFDARFGTDENWKEIDLLNTVRMVVAQAASRFTVGLPLCRDEQYLKDSFDVVDGCIINAGVTGGTPKILRPLIGPLVSLKSQLAQRKVRKHFEPIYRARLETLKHPKDDPSEPQDHLQMMVRYAEKERRNELYDLDIMARRLSAANFGSMHQTSIQVTNMLLNIMGSDAEYNTIAVLRDEVHRVLGADPTWTKAKVSKMTRADSVARETLRTQSFGGRAVFRKVMVDNFETDTGVKLPKGCIVSFFSQPVHVDEAKYENPLKYDPFRFSRAREAAEDPSTANKLSFVSTSPDYLPFGTGKHACPGRFLIDFELKMIIAYVLTHYDVKFPEEYHEKRPANRWLAEAIVPPSGVKILIKRRKSVQ</sequence>
<dbReference type="Gene3D" id="1.10.630.10">
    <property type="entry name" value="Cytochrome P450"/>
    <property type="match status" value="1"/>
</dbReference>
<feature type="binding site" description="axial binding residue" evidence="12">
    <location>
        <position position="465"/>
    </location>
    <ligand>
        <name>heme</name>
        <dbReference type="ChEBI" id="CHEBI:30413"/>
    </ligand>
    <ligandPart>
        <name>Fe</name>
        <dbReference type="ChEBI" id="CHEBI:18248"/>
    </ligandPart>
</feature>
<evidence type="ECO:0000256" key="2">
    <source>
        <dbReference type="ARBA" id="ARBA00004370"/>
    </source>
</evidence>
<keyword evidence="9 12" id="KW-0408">Iron</keyword>
<accession>A0A0U5GC41</accession>
<evidence type="ECO:0000256" key="7">
    <source>
        <dbReference type="ARBA" id="ARBA00022989"/>
    </source>
</evidence>
<dbReference type="InterPro" id="IPR036396">
    <property type="entry name" value="Cyt_P450_sf"/>
</dbReference>
<dbReference type="OMA" id="DFEVKMI"/>
<comment type="cofactor">
    <cofactor evidence="1 12">
        <name>heme</name>
        <dbReference type="ChEBI" id="CHEBI:30413"/>
    </cofactor>
</comment>
<name>A0A0U5GC41_ASPCI</name>
<dbReference type="GO" id="GO:0016705">
    <property type="term" value="F:oxidoreductase activity, acting on paired donors, with incorporation or reduction of molecular oxygen"/>
    <property type="evidence" value="ECO:0007669"/>
    <property type="project" value="InterPro"/>
</dbReference>
<evidence type="ECO:0000256" key="9">
    <source>
        <dbReference type="ARBA" id="ARBA00023004"/>
    </source>
</evidence>
<evidence type="ECO:0000256" key="14">
    <source>
        <dbReference type="SAM" id="Phobius"/>
    </source>
</evidence>
<dbReference type="GO" id="GO:0016020">
    <property type="term" value="C:membrane"/>
    <property type="evidence" value="ECO:0007669"/>
    <property type="project" value="UniProtKB-SubCell"/>
</dbReference>
<keyword evidence="11 14" id="KW-0472">Membrane</keyword>
<dbReference type="InterPro" id="IPR002403">
    <property type="entry name" value="Cyt_P450_E_grp-IV"/>
</dbReference>
<dbReference type="PANTHER" id="PTHR46206:SF1">
    <property type="entry name" value="P450, PUTATIVE (EUROFUNG)-RELATED"/>
    <property type="match status" value="1"/>
</dbReference>
<keyword evidence="10 13" id="KW-0503">Monooxygenase</keyword>
<keyword evidence="7 14" id="KW-1133">Transmembrane helix</keyword>
<dbReference type="InterPro" id="IPR001128">
    <property type="entry name" value="Cyt_P450"/>
</dbReference>
<dbReference type="OrthoDB" id="1844152at2759"/>
<evidence type="ECO:0000256" key="1">
    <source>
        <dbReference type="ARBA" id="ARBA00001971"/>
    </source>
</evidence>
<evidence type="ECO:0000256" key="8">
    <source>
        <dbReference type="ARBA" id="ARBA00023002"/>
    </source>
</evidence>
<proteinExistence type="inferred from homology"/>
<dbReference type="GO" id="GO:0019748">
    <property type="term" value="P:secondary metabolic process"/>
    <property type="evidence" value="ECO:0007669"/>
    <property type="project" value="UniProtKB-ARBA"/>
</dbReference>
<comment type="similarity">
    <text evidence="3 13">Belongs to the cytochrome P450 family.</text>
</comment>
<evidence type="ECO:0000256" key="13">
    <source>
        <dbReference type="RuleBase" id="RU000461"/>
    </source>
</evidence>
<dbReference type="Pfam" id="PF00067">
    <property type="entry name" value="p450"/>
    <property type="match status" value="1"/>
</dbReference>
<dbReference type="PROSITE" id="PS00086">
    <property type="entry name" value="CYTOCHROME_P450"/>
    <property type="match status" value="1"/>
</dbReference>
<reference evidence="16" key="1">
    <citation type="journal article" date="2016" name="Genome Announc.">
        <title>Draft genome sequences of fungus Aspergillus calidoustus.</title>
        <authorList>
            <person name="Horn F."/>
            <person name="Linde J."/>
            <person name="Mattern D.J."/>
            <person name="Walther G."/>
            <person name="Guthke R."/>
            <person name="Scherlach K."/>
            <person name="Martin K."/>
            <person name="Brakhage A.A."/>
            <person name="Petzke L."/>
            <person name="Valiante V."/>
        </authorList>
    </citation>
    <scope>NUCLEOTIDE SEQUENCE [LARGE SCALE GENOMIC DNA]</scope>
    <source>
        <strain evidence="16">SF006504</strain>
    </source>
</reference>
<dbReference type="CDD" id="cd11041">
    <property type="entry name" value="CYP503A1-like"/>
    <property type="match status" value="1"/>
</dbReference>
<evidence type="ECO:0000313" key="16">
    <source>
        <dbReference type="Proteomes" id="UP000054771"/>
    </source>
</evidence>
<evidence type="ECO:0000256" key="5">
    <source>
        <dbReference type="ARBA" id="ARBA00022692"/>
    </source>
</evidence>
<keyword evidence="6 12" id="KW-0479">Metal-binding</keyword>
<gene>
    <name evidence="15" type="ORF">ASPCAL12414</name>
</gene>
<keyword evidence="4 12" id="KW-0349">Heme</keyword>
<evidence type="ECO:0000313" key="15">
    <source>
        <dbReference type="EMBL" id="CEL09275.1"/>
    </source>
</evidence>
<keyword evidence="5 14" id="KW-0812">Transmembrane</keyword>
<dbReference type="EMBL" id="CDMC01000013">
    <property type="protein sequence ID" value="CEL09275.1"/>
    <property type="molecule type" value="Genomic_DNA"/>
</dbReference>
<evidence type="ECO:0008006" key="17">
    <source>
        <dbReference type="Google" id="ProtNLM"/>
    </source>
</evidence>
<keyword evidence="16" id="KW-1185">Reference proteome</keyword>
<protein>
    <recommendedName>
        <fullName evidence="17">Cytochrome P450</fullName>
    </recommendedName>
</protein>
<dbReference type="Proteomes" id="UP000054771">
    <property type="component" value="Unassembled WGS sequence"/>
</dbReference>
<dbReference type="SUPFAM" id="SSF48264">
    <property type="entry name" value="Cytochrome P450"/>
    <property type="match status" value="1"/>
</dbReference>
<dbReference type="GO" id="GO:0005506">
    <property type="term" value="F:iron ion binding"/>
    <property type="evidence" value="ECO:0007669"/>
    <property type="project" value="InterPro"/>
</dbReference>
<evidence type="ECO:0000256" key="11">
    <source>
        <dbReference type="ARBA" id="ARBA00023136"/>
    </source>
</evidence>
<evidence type="ECO:0000256" key="3">
    <source>
        <dbReference type="ARBA" id="ARBA00010617"/>
    </source>
</evidence>
<dbReference type="PRINTS" id="PR00465">
    <property type="entry name" value="EP450IV"/>
</dbReference>
<evidence type="ECO:0000256" key="4">
    <source>
        <dbReference type="ARBA" id="ARBA00022617"/>
    </source>
</evidence>
<dbReference type="GO" id="GO:0004497">
    <property type="term" value="F:monooxygenase activity"/>
    <property type="evidence" value="ECO:0007669"/>
    <property type="project" value="UniProtKB-KW"/>
</dbReference>
<dbReference type="AlphaFoldDB" id="A0A0U5GC41"/>
<evidence type="ECO:0000256" key="6">
    <source>
        <dbReference type="ARBA" id="ARBA00022723"/>
    </source>
</evidence>
<feature type="transmembrane region" description="Helical" evidence="14">
    <location>
        <begin position="12"/>
        <end position="34"/>
    </location>
</feature>
<dbReference type="InterPro" id="IPR017972">
    <property type="entry name" value="Cyt_P450_CS"/>
</dbReference>
<dbReference type="STRING" id="454130.A0A0U5GC41"/>